<dbReference type="EMBL" id="APAU02000014">
    <property type="protein sequence ID" value="EUB62145.1"/>
    <property type="molecule type" value="Genomic_DNA"/>
</dbReference>
<dbReference type="InterPro" id="IPR008964">
    <property type="entry name" value="Invasin/intimin_cell_adhesion"/>
</dbReference>
<keyword evidence="4 11" id="KW-0732">Signal</keyword>
<dbReference type="CTD" id="36338612"/>
<name>W6UKU3_ECHGR</name>
<evidence type="ECO:0000256" key="8">
    <source>
        <dbReference type="ARBA" id="ARBA00023242"/>
    </source>
</evidence>
<reference evidence="17 18" key="1">
    <citation type="journal article" date="2013" name="Nat. Genet.">
        <title>The genome of the hydatid tapeworm Echinococcus granulosus.</title>
        <authorList>
            <person name="Zheng H."/>
            <person name="Zhang W."/>
            <person name="Zhang L."/>
            <person name="Zhang Z."/>
            <person name="Li J."/>
            <person name="Lu G."/>
            <person name="Zhu Y."/>
            <person name="Wang Y."/>
            <person name="Huang Y."/>
            <person name="Liu J."/>
            <person name="Kang H."/>
            <person name="Chen J."/>
            <person name="Wang L."/>
            <person name="Chen A."/>
            <person name="Yu S."/>
            <person name="Gao Z."/>
            <person name="Jin L."/>
            <person name="Gu W."/>
            <person name="Wang Z."/>
            <person name="Zhao L."/>
            <person name="Shi B."/>
            <person name="Wen H."/>
            <person name="Lin R."/>
            <person name="Jones M.K."/>
            <person name="Brejova B."/>
            <person name="Vinar T."/>
            <person name="Zhao G."/>
            <person name="McManus D.P."/>
            <person name="Chen Z."/>
            <person name="Zhou Y."/>
            <person name="Wang S."/>
        </authorList>
    </citation>
    <scope>NUCLEOTIDE SEQUENCE [LARGE SCALE GENOMIC DNA]</scope>
</reference>
<keyword evidence="18" id="KW-1185">Reference proteome</keyword>
<dbReference type="Pfam" id="PF22963">
    <property type="entry name" value="Ig_NUP210_3rd"/>
    <property type="match status" value="1"/>
</dbReference>
<dbReference type="Pfam" id="PF22962">
    <property type="entry name" value="Ig_NUP210_7th"/>
    <property type="match status" value="1"/>
</dbReference>
<dbReference type="PANTHER" id="PTHR23019">
    <property type="entry name" value="NUCLEAR PORE MEMBRANE GLYCOPROTEIN GP210-RELATED"/>
    <property type="match status" value="1"/>
</dbReference>
<keyword evidence="8" id="KW-0539">Nucleus</keyword>
<dbReference type="PANTHER" id="PTHR23019:SF0">
    <property type="entry name" value="NUCLEAR PORE MEMBRANE GLYCOPROTEIN 210"/>
    <property type="match status" value="1"/>
</dbReference>
<evidence type="ECO:0000256" key="10">
    <source>
        <dbReference type="SAM" id="Phobius"/>
    </source>
</evidence>
<evidence type="ECO:0000259" key="16">
    <source>
        <dbReference type="Pfam" id="PF24991"/>
    </source>
</evidence>
<evidence type="ECO:0000256" key="4">
    <source>
        <dbReference type="ARBA" id="ARBA00022729"/>
    </source>
</evidence>
<sequence length="2354" mass="252769">MLLGACLAFLLTFGISSAPDFKLSDSKLLLPYFSTVSVNYTITGSGHSCYEWWSGSPEVVAVVPLGEIGKKCTDRASVTAVWQSALRRTSTIYARESVTRHVLECDVIVDDIHTIKIDTTTQELYLHNTPASLVVIGYDEFGNTFSSLDGIPFEWKIHSGSEEDLKTTGDGVLRFLTWTESEYTTPSRIGLLEAEGMQGYMQLVSGLRTGSAVVSAMLRESAYSHVPSAKVRLLVMAKAQLNPPVLYLIPNSLARFQVNVVRQDTDKGLPIGCRKFLLEVVMPSMQYYLSVADGTIIELDSDTGSTITAQKYGQTTVTLLDRNVEEAIKVLESSNPDGSDTEAQMLTHYRRPTSIAYVVEPAYFRFTIQPIDEDARLCVAAARQSLSQVPSQSPHNHWTLEIGKTYELSLDLYDQNNHRIFPADNIRISVVFPNGAFNVSDSAPNGTTHTIVPRKTGMFTIKSTLEGVITKTGEMKLLSHPVTGSQEMIVYSSLNVFPNQVNIAWDVSVNVSEGYALTAEGGSNDYVWTVLPASGFSSSEFQASRANEVVTVSNEGVLFAKGIGTALVVVSDLRNPSMCSHSAIRISNLASMNFSPGRAEVYLPRRPLFDDEGRLSSLLSARSISLDLKDLVPDPLAGQVPLDQHEKTDNAILSVGLKAQDVEGNLLTYCHNLPIQVRPKDPSIIKVLPGVHYLPPSAGRFDRSSVCAFVRVVGLRGGITELEVFYTSGLNSEEHEVQARSPIAVYQDITFLHNAAVLALAVGSSGRISHINGPIPWHLDAGSHFVKLDLSEPPHGKRSPSVLQQPQPFVLQENSSTPGHNFVLRCESSGNFEVTVTVGNRPSSTNPFPAVLSATLSLICDVPSKIELIPHLDLPTLSADLPPCPIVNRSLGSSDDIIPISNNVPLNVEVAFKGFAGYELSGVDSIGVRTRITSDTSKISEIVSTPEPVVLGLKQISGPDRSAKPHFFVTPRILGESAGLLHVHVVAEYQWPGERSSILESVLTLKMAPKVTIEPIDDFQLLLHPKVCSLATADIWFIVYLLMRFQAFANVHLSYGSGFFHFNIVLHDSTSKLPSQPCLLVLPSSRYEGDVQKSQRDFLLSPKCLGKVTIRATDLCFSGGSTFPEDGGKKLMKIGPSFDDRVVSVAHAYVRAFDTERNVLPAHFVNFLDLEVISSSGGHPSETNLVMVATCPDSPPGSNGLGLASKGVSGTQFWLSKPIGHLGALPGLAKLNLCGQELGPSKLKVVSGSVTSNVERVNVYAPLSLKPCNINLLLGAAHQIVTTGGPSSSSVTFQITSQYPGRPKLSVKQVGEEGDKNGILVRAELGRAGSATVLANATSPTGYAGLDTLDFDAWGLTPPPTILSSKASCQVNVVALSGIRIGCPLPTPSRSDEGRILVASANGNSSVGGVPVWAEGVAAVGENGVAVTPMGLADIQPPLHFSWRLSPPMPNSPAHLFHWLGHLNVEPDDTSLSSGVLVVGVAAGQVKLHLTVFTEGGLKTGQLTSPNSHGTPQPVEQLSAEITFSVVSRLTLLNPFRQNPRILVSPNSRLQLTIPSHILADGGAHYSIKCPSDSPTDMLRVTSSGLLESGVCSRCGAWSDWRLSHCLCHLRVNYNPASASSTEGNEHVRQSLALDVVVKAPLYTLARAQPGHYSLPKGSSGLPFGGPYPITLSFHDELGEVFDAVSEDLLSIRLSTHRSALLDYFVETGGSGSQFSAGRLMLRLIPPLHTDLSTLQATTTLKLAHDLLSGTEESAILTPTYLTVPIGSLLDVHGILEFTVGQWACLPLLPQGDGVWSSSDPNLLWIDNQSKFMLPLRGGHVHLQFTPKTKTGVQVSLLGKLTLKNVCSKSSIHLRSRSSSSSIMPVGLDLAQEVHIHFALAPFASAGNSSCVSAVATSALSEISPLTCSARLELGDSGSGGSERHQTRWVSLPNWLRGFLLAERYATTLSLVVEPDLMAALANPVAQSADFYTQLIPSALEEGAWTCVVRAGDSSDYSRLAVLPHDSRLVVEVKGSCGAASDSATKEVITRSELTLAPAFRVLVPLMHLSNAVPLKLTPRVPVANLLVFIPPATLTQMESGANAEQALKARSQRPDLLAIASAPRPVYSASQVKTALEHMAGEYGHSSGMGGLFHNLSLMMENEAQASPEQAFGNGLIWIIGIKSLPTKAAVDTTVEVVLSLKVTGQHISVPIHVHTRGLRAGELPEIEGDGENEAGYGLFREVFWANLSWLNLLLLVFLTILLLLASHVVTRSLSGSGLGGADEQKNLPPLSNTEDASSRGSPRLWSQGFGLHGRGSLAPPTHIPPKFRTLADSASSPFGDTFGFYNAEQASATSRFRVSSPSRLREAFDNSL</sequence>
<keyword evidence="5 10" id="KW-1133">Transmembrane helix</keyword>
<keyword evidence="6 10" id="KW-0472">Membrane</keyword>
<evidence type="ECO:0000256" key="3">
    <source>
        <dbReference type="ARBA" id="ARBA00022692"/>
    </source>
</evidence>
<dbReference type="RefSeq" id="XP_024353341.1">
    <property type="nucleotide sequence ID" value="XM_024492146.1"/>
</dbReference>
<gene>
    <name evidence="17" type="ORF">EGR_02897</name>
</gene>
<feature type="region of interest" description="Disordered" evidence="9">
    <location>
        <begin position="2257"/>
        <end position="2284"/>
    </location>
</feature>
<feature type="signal peptide" evidence="11">
    <location>
        <begin position="1"/>
        <end position="18"/>
    </location>
</feature>
<dbReference type="OMA" id="SYTHGNI"/>
<dbReference type="InterPro" id="IPR055096">
    <property type="entry name" value="Ig_NUP210_1st"/>
</dbReference>
<evidence type="ECO:0000256" key="5">
    <source>
        <dbReference type="ARBA" id="ARBA00022989"/>
    </source>
</evidence>
<protein>
    <submittedName>
        <fullName evidence="17">Nuclear pore membrane glycoprotein</fullName>
    </submittedName>
</protein>
<comment type="similarity">
    <text evidence="2">Belongs to the NUP210 family.</text>
</comment>
<dbReference type="Pfam" id="PF24991">
    <property type="entry name" value="Ig_NUP210_4th"/>
    <property type="match status" value="1"/>
</dbReference>
<evidence type="ECO:0000256" key="7">
    <source>
        <dbReference type="ARBA" id="ARBA00023180"/>
    </source>
</evidence>
<feature type="transmembrane region" description="Helical" evidence="10">
    <location>
        <begin position="2224"/>
        <end position="2246"/>
    </location>
</feature>
<proteinExistence type="inferred from homology"/>
<evidence type="ECO:0000256" key="1">
    <source>
        <dbReference type="ARBA" id="ARBA00004590"/>
    </source>
</evidence>
<dbReference type="InterPro" id="IPR045197">
    <property type="entry name" value="NUP210-like"/>
</dbReference>
<dbReference type="KEGG" id="egl:EGR_02897"/>
<evidence type="ECO:0000259" key="15">
    <source>
        <dbReference type="Pfam" id="PF22969"/>
    </source>
</evidence>
<accession>W6UKU3</accession>
<dbReference type="InterPro" id="IPR055098">
    <property type="entry name" value="Ig_NUP210_3rd"/>
</dbReference>
<feature type="domain" description="NUP210 Ig-like" evidence="15">
    <location>
        <begin position="119"/>
        <end position="228"/>
    </location>
</feature>
<dbReference type="SUPFAM" id="SSF49373">
    <property type="entry name" value="Invasin/intimin cell-adhesion fragments"/>
    <property type="match status" value="1"/>
</dbReference>
<evidence type="ECO:0000256" key="2">
    <source>
        <dbReference type="ARBA" id="ARBA00007313"/>
    </source>
</evidence>
<dbReference type="InterPro" id="IPR055099">
    <property type="entry name" value="Ig_NUP210_7th"/>
</dbReference>
<evidence type="ECO:0000259" key="13">
    <source>
        <dbReference type="Pfam" id="PF22963"/>
    </source>
</evidence>
<evidence type="ECO:0000259" key="12">
    <source>
        <dbReference type="Pfam" id="PF22962"/>
    </source>
</evidence>
<dbReference type="GO" id="GO:0005643">
    <property type="term" value="C:nuclear pore"/>
    <property type="evidence" value="ECO:0007669"/>
    <property type="project" value="TreeGrafter"/>
</dbReference>
<comment type="subcellular location">
    <subcellularLocation>
        <location evidence="1">Nucleus membrane</location>
        <topology evidence="1">Single-pass membrane protein</topology>
    </subcellularLocation>
</comment>
<dbReference type="Pfam" id="PF22967">
    <property type="entry name" value="Ig_NUP210_1st"/>
    <property type="match status" value="1"/>
</dbReference>
<evidence type="ECO:0000259" key="14">
    <source>
        <dbReference type="Pfam" id="PF22967"/>
    </source>
</evidence>
<keyword evidence="3 10" id="KW-0812">Transmembrane</keyword>
<evidence type="ECO:0000256" key="9">
    <source>
        <dbReference type="SAM" id="MobiDB-lite"/>
    </source>
</evidence>
<organism evidence="17 18">
    <name type="scientific">Echinococcus granulosus</name>
    <name type="common">Hydatid tapeworm</name>
    <dbReference type="NCBI Taxonomy" id="6210"/>
    <lineage>
        <taxon>Eukaryota</taxon>
        <taxon>Metazoa</taxon>
        <taxon>Spiralia</taxon>
        <taxon>Lophotrochozoa</taxon>
        <taxon>Platyhelminthes</taxon>
        <taxon>Cestoda</taxon>
        <taxon>Eucestoda</taxon>
        <taxon>Cyclophyllidea</taxon>
        <taxon>Taeniidae</taxon>
        <taxon>Echinococcus</taxon>
        <taxon>Echinococcus granulosus group</taxon>
    </lineage>
</organism>
<feature type="domain" description="NUP210 Ig-like" evidence="13">
    <location>
        <begin position="240"/>
        <end position="327"/>
    </location>
</feature>
<evidence type="ECO:0000256" key="6">
    <source>
        <dbReference type="ARBA" id="ARBA00023136"/>
    </source>
</evidence>
<dbReference type="OrthoDB" id="361283at2759"/>
<evidence type="ECO:0000313" key="17">
    <source>
        <dbReference type="EMBL" id="EUB62145.1"/>
    </source>
</evidence>
<dbReference type="InterPro" id="IPR056897">
    <property type="entry name" value="Ig_NUP210_4th"/>
</dbReference>
<feature type="compositionally biased region" description="Polar residues" evidence="9">
    <location>
        <begin position="2271"/>
        <end position="2282"/>
    </location>
</feature>
<feature type="chain" id="PRO_5004882875" evidence="11">
    <location>
        <begin position="19"/>
        <end position="2354"/>
    </location>
</feature>
<evidence type="ECO:0000313" key="18">
    <source>
        <dbReference type="Proteomes" id="UP000019149"/>
    </source>
</evidence>
<comment type="caution">
    <text evidence="17">The sequence shown here is derived from an EMBL/GenBank/DDBJ whole genome shotgun (WGS) entry which is preliminary data.</text>
</comment>
<dbReference type="Pfam" id="PF22969">
    <property type="entry name" value="Ig_NUP210_2nd"/>
    <property type="match status" value="1"/>
</dbReference>
<dbReference type="InterPro" id="IPR055097">
    <property type="entry name" value="Ig_NUP210_2nd"/>
</dbReference>
<dbReference type="GO" id="GO:0031965">
    <property type="term" value="C:nuclear membrane"/>
    <property type="evidence" value="ECO:0007669"/>
    <property type="project" value="UniProtKB-SubCell"/>
</dbReference>
<feature type="domain" description="NUP210 Ig-like" evidence="14">
    <location>
        <begin position="21"/>
        <end position="110"/>
    </location>
</feature>
<dbReference type="GeneID" id="36338612"/>
<dbReference type="Proteomes" id="UP000019149">
    <property type="component" value="Unassembled WGS sequence"/>
</dbReference>
<evidence type="ECO:0000256" key="11">
    <source>
        <dbReference type="SAM" id="SignalP"/>
    </source>
</evidence>
<keyword evidence="7" id="KW-0325">Glycoprotein</keyword>
<feature type="domain" description="NUP210 Ig-like" evidence="12">
    <location>
        <begin position="753"/>
        <end position="861"/>
    </location>
</feature>
<feature type="domain" description="NUP210 fourth Ig-like" evidence="16">
    <location>
        <begin position="396"/>
        <end position="473"/>
    </location>
</feature>
<dbReference type="STRING" id="6210.W6UKU3"/>